<comment type="caution">
    <text evidence="1">The sequence shown here is derived from an EMBL/GenBank/DDBJ whole genome shotgun (WGS) entry which is preliminary data.</text>
</comment>
<protein>
    <submittedName>
        <fullName evidence="1">Uncharacterized protein</fullName>
    </submittedName>
</protein>
<reference evidence="1 2" key="1">
    <citation type="submission" date="2016-11" db="EMBL/GenBank/DDBJ databases">
        <title>The macronuclear genome of Stentor coeruleus: a giant cell with tiny introns.</title>
        <authorList>
            <person name="Slabodnick M."/>
            <person name="Ruby J.G."/>
            <person name="Reiff S.B."/>
            <person name="Swart E.C."/>
            <person name="Gosai S."/>
            <person name="Prabakaran S."/>
            <person name="Witkowska E."/>
            <person name="Larue G.E."/>
            <person name="Fisher S."/>
            <person name="Freeman R.M."/>
            <person name="Gunawardena J."/>
            <person name="Chu W."/>
            <person name="Stover N.A."/>
            <person name="Gregory B.D."/>
            <person name="Nowacki M."/>
            <person name="Derisi J."/>
            <person name="Roy S.W."/>
            <person name="Marshall W.F."/>
            <person name="Sood P."/>
        </authorList>
    </citation>
    <scope>NUCLEOTIDE SEQUENCE [LARGE SCALE GENOMIC DNA]</scope>
    <source>
        <strain evidence="1">WM001</strain>
    </source>
</reference>
<proteinExistence type="predicted"/>
<dbReference type="AlphaFoldDB" id="A0A1R2D123"/>
<dbReference type="Proteomes" id="UP000187209">
    <property type="component" value="Unassembled WGS sequence"/>
</dbReference>
<gene>
    <name evidence="1" type="ORF">SteCoe_1783</name>
</gene>
<evidence type="ECO:0000313" key="2">
    <source>
        <dbReference type="Proteomes" id="UP000187209"/>
    </source>
</evidence>
<name>A0A1R2D123_9CILI</name>
<sequence>MKGASTPRQKTSGKILKSLSIYEPDSFKFQYIWPSSIPDSWNRIFTQKHISKLRITKNERNTLRFLQETQKYIEKIRKPMNPEDIRIMPSSYKSIKRIPKPLQNNSISPKISKNSNINIRLKRLKKDKVTVYGKNIKIGYKTNINSPILSPRIFDSYETSPSVRGLLKNKYEKKSLSKLIDLSKSDNIYN</sequence>
<keyword evidence="2" id="KW-1185">Reference proteome</keyword>
<organism evidence="1 2">
    <name type="scientific">Stentor coeruleus</name>
    <dbReference type="NCBI Taxonomy" id="5963"/>
    <lineage>
        <taxon>Eukaryota</taxon>
        <taxon>Sar</taxon>
        <taxon>Alveolata</taxon>
        <taxon>Ciliophora</taxon>
        <taxon>Postciliodesmatophora</taxon>
        <taxon>Heterotrichea</taxon>
        <taxon>Heterotrichida</taxon>
        <taxon>Stentoridae</taxon>
        <taxon>Stentor</taxon>
    </lineage>
</organism>
<dbReference type="EMBL" id="MPUH01000019">
    <property type="protein sequence ID" value="OMJ94923.1"/>
    <property type="molecule type" value="Genomic_DNA"/>
</dbReference>
<accession>A0A1R2D123</accession>
<evidence type="ECO:0000313" key="1">
    <source>
        <dbReference type="EMBL" id="OMJ94923.1"/>
    </source>
</evidence>